<dbReference type="RefSeq" id="WP_067772361.1">
    <property type="nucleotide sequence ID" value="NZ_JACVVN010000002.1"/>
</dbReference>
<dbReference type="PROSITE" id="PS50977">
    <property type="entry name" value="HTH_TETR_2"/>
    <property type="match status" value="1"/>
</dbReference>
<dbReference type="KEGG" id="agl:PYTT_0174"/>
<dbReference type="OrthoDB" id="2356263at2"/>
<dbReference type="EMBL" id="LT629973">
    <property type="protein sequence ID" value="SEH71462.1"/>
    <property type="molecule type" value="Genomic_DNA"/>
</dbReference>
<dbReference type="STRING" id="1679444.PYTT_0174"/>
<dbReference type="InterPro" id="IPR050624">
    <property type="entry name" value="HTH-type_Tx_Regulator"/>
</dbReference>
<feature type="DNA-binding region" description="H-T-H motif" evidence="2">
    <location>
        <begin position="28"/>
        <end position="47"/>
    </location>
</feature>
<proteinExistence type="predicted"/>
<dbReference type="AlphaFoldDB" id="A0A1H6KIZ5"/>
<organism evidence="4 5">
    <name type="scientific">Akkermansia glycaniphila</name>
    <dbReference type="NCBI Taxonomy" id="1679444"/>
    <lineage>
        <taxon>Bacteria</taxon>
        <taxon>Pseudomonadati</taxon>
        <taxon>Verrucomicrobiota</taxon>
        <taxon>Verrucomicrobiia</taxon>
        <taxon>Verrucomicrobiales</taxon>
        <taxon>Akkermansiaceae</taxon>
        <taxon>Akkermansia</taxon>
    </lineage>
</organism>
<evidence type="ECO:0000313" key="4">
    <source>
        <dbReference type="EMBL" id="SEH71462.1"/>
    </source>
</evidence>
<dbReference type="GO" id="GO:0003677">
    <property type="term" value="F:DNA binding"/>
    <property type="evidence" value="ECO:0007669"/>
    <property type="project" value="UniProtKB-UniRule"/>
</dbReference>
<evidence type="ECO:0000256" key="1">
    <source>
        <dbReference type="ARBA" id="ARBA00023125"/>
    </source>
</evidence>
<feature type="domain" description="HTH tetR-type" evidence="3">
    <location>
        <begin position="5"/>
        <end position="65"/>
    </location>
</feature>
<dbReference type="SUPFAM" id="SSF48498">
    <property type="entry name" value="Tetracyclin repressor-like, C-terminal domain"/>
    <property type="match status" value="1"/>
</dbReference>
<keyword evidence="1 2" id="KW-0238">DNA-binding</keyword>
<dbReference type="Pfam" id="PF00440">
    <property type="entry name" value="TetR_N"/>
    <property type="match status" value="1"/>
</dbReference>
<dbReference type="InterPro" id="IPR001647">
    <property type="entry name" value="HTH_TetR"/>
</dbReference>
<evidence type="ECO:0000256" key="2">
    <source>
        <dbReference type="PROSITE-ProRule" id="PRU00335"/>
    </source>
</evidence>
<dbReference type="SUPFAM" id="SSF46689">
    <property type="entry name" value="Homeodomain-like"/>
    <property type="match status" value="1"/>
</dbReference>
<reference evidence="5" key="1">
    <citation type="submission" date="2016-09" db="EMBL/GenBank/DDBJ databases">
        <authorList>
            <person name="Koehorst J."/>
        </authorList>
    </citation>
    <scope>NUCLEOTIDE SEQUENCE [LARGE SCALE GENOMIC DNA]</scope>
</reference>
<dbReference type="InterPro" id="IPR009057">
    <property type="entry name" value="Homeodomain-like_sf"/>
</dbReference>
<dbReference type="InterPro" id="IPR036271">
    <property type="entry name" value="Tet_transcr_reg_TetR-rel_C_sf"/>
</dbReference>
<dbReference type="Proteomes" id="UP000176204">
    <property type="component" value="Chromosome I"/>
</dbReference>
<dbReference type="PANTHER" id="PTHR43479:SF11">
    <property type="entry name" value="ACREF_ENVCD OPERON REPRESSOR-RELATED"/>
    <property type="match status" value="1"/>
</dbReference>
<keyword evidence="5" id="KW-1185">Reference proteome</keyword>
<gene>
    <name evidence="4" type="ORF">PYTT_0174</name>
</gene>
<dbReference type="Gene3D" id="1.10.357.10">
    <property type="entry name" value="Tetracycline Repressor, domain 2"/>
    <property type="match status" value="1"/>
</dbReference>
<name>A0A1H6KIZ5_9BACT</name>
<dbReference type="PANTHER" id="PTHR43479">
    <property type="entry name" value="ACREF/ENVCD OPERON REPRESSOR-RELATED"/>
    <property type="match status" value="1"/>
</dbReference>
<sequence>MKKDIHTHEHLLNVGFEMFLEDGSRNITVRKLAQRANVNSGVFSYHFGSRENYLTELLERWYAPMFNNVQMTMGSNLPPLEGLRAIILEVLDYVAKYGKLIAHLFLDAKSGEQAARKFANNVPLRHPRVILQAIKRAQDAGCIIQEDPVRLLLYLVSVTEAPMIMQHMIHGATDLSPAMMQDVRVILDDPTSAAQRLDWALKGITV</sequence>
<accession>A0A1H6KIZ5</accession>
<evidence type="ECO:0000259" key="3">
    <source>
        <dbReference type="PROSITE" id="PS50977"/>
    </source>
</evidence>
<evidence type="ECO:0000313" key="5">
    <source>
        <dbReference type="Proteomes" id="UP000176204"/>
    </source>
</evidence>
<protein>
    <submittedName>
        <fullName evidence="4">Tetracycline transcriptional regulator tetr-related c-terminal</fullName>
    </submittedName>
</protein>